<dbReference type="OrthoDB" id="296761at2759"/>
<keyword evidence="8" id="KW-0040">ANK repeat</keyword>
<evidence type="ECO:0000256" key="11">
    <source>
        <dbReference type="SAM" id="MobiDB-lite"/>
    </source>
</evidence>
<evidence type="ECO:0000256" key="6">
    <source>
        <dbReference type="ARBA" id="ARBA00022777"/>
    </source>
</evidence>
<feature type="repeat" description="ANK" evidence="8">
    <location>
        <begin position="231"/>
        <end position="263"/>
    </location>
</feature>
<feature type="binding site" evidence="9">
    <location>
        <position position="691"/>
    </location>
    <ligand>
        <name>ATP</name>
        <dbReference type="ChEBI" id="CHEBI:30616"/>
    </ligand>
</feature>
<dbReference type="PROSITE" id="PS00108">
    <property type="entry name" value="PROTEIN_KINASE_ST"/>
    <property type="match status" value="1"/>
</dbReference>
<dbReference type="InterPro" id="IPR045270">
    <property type="entry name" value="STKc_AGC"/>
</dbReference>
<dbReference type="GO" id="GO:0004674">
    <property type="term" value="F:protein serine/threonine kinase activity"/>
    <property type="evidence" value="ECO:0007669"/>
    <property type="project" value="UniProtKB-KW"/>
</dbReference>
<organism evidence="15 16">
    <name type="scientific">Tetrahymena thermophila (strain SB210)</name>
    <dbReference type="NCBI Taxonomy" id="312017"/>
    <lineage>
        <taxon>Eukaryota</taxon>
        <taxon>Sar</taxon>
        <taxon>Alveolata</taxon>
        <taxon>Ciliophora</taxon>
        <taxon>Intramacronucleata</taxon>
        <taxon>Oligohymenophorea</taxon>
        <taxon>Hymenostomatida</taxon>
        <taxon>Tetrahymenina</taxon>
        <taxon>Tetrahymenidae</taxon>
        <taxon>Tetrahymena</taxon>
    </lineage>
</organism>
<dbReference type="SUPFAM" id="SSF56112">
    <property type="entry name" value="Protein kinase-like (PK-like)"/>
    <property type="match status" value="1"/>
</dbReference>
<dbReference type="InterPro" id="IPR036770">
    <property type="entry name" value="Ankyrin_rpt-contain_sf"/>
</dbReference>
<dbReference type="Gene3D" id="2.30.29.30">
    <property type="entry name" value="Pleckstrin-homology domain (PH domain)/Phosphotyrosine-binding domain (PTB)"/>
    <property type="match status" value="1"/>
</dbReference>
<dbReference type="InterPro" id="IPR000719">
    <property type="entry name" value="Prot_kinase_dom"/>
</dbReference>
<evidence type="ECO:0000256" key="4">
    <source>
        <dbReference type="ARBA" id="ARBA00022679"/>
    </source>
</evidence>
<gene>
    <name evidence="15" type="ORF">TTHERM_00723190</name>
</gene>
<evidence type="ECO:0000259" key="12">
    <source>
        <dbReference type="PROSITE" id="PS50003"/>
    </source>
</evidence>
<dbReference type="SMART" id="SM00220">
    <property type="entry name" value="S_TKc"/>
    <property type="match status" value="1"/>
</dbReference>
<dbReference type="CDD" id="cd00821">
    <property type="entry name" value="PH"/>
    <property type="match status" value="1"/>
</dbReference>
<dbReference type="Pfam" id="PF12796">
    <property type="entry name" value="Ank_2"/>
    <property type="match status" value="1"/>
</dbReference>
<dbReference type="Pfam" id="PF00169">
    <property type="entry name" value="PH"/>
    <property type="match status" value="1"/>
</dbReference>
<dbReference type="InterPro" id="IPR017441">
    <property type="entry name" value="Protein_kinase_ATP_BS"/>
</dbReference>
<evidence type="ECO:0000256" key="1">
    <source>
        <dbReference type="ARBA" id="ARBA00006935"/>
    </source>
</evidence>
<evidence type="ECO:0000256" key="5">
    <source>
        <dbReference type="ARBA" id="ARBA00022741"/>
    </source>
</evidence>
<dbReference type="RefSeq" id="XP_001031797.2">
    <property type="nucleotide sequence ID" value="XM_001031797.2"/>
</dbReference>
<keyword evidence="16" id="KW-1185">Reference proteome</keyword>
<dbReference type="Proteomes" id="UP000009168">
    <property type="component" value="Unassembled WGS sequence"/>
</dbReference>
<dbReference type="CDD" id="cd05123">
    <property type="entry name" value="STKc_AGC"/>
    <property type="match status" value="1"/>
</dbReference>
<dbReference type="Gene3D" id="1.25.40.20">
    <property type="entry name" value="Ankyrin repeat-containing domain"/>
    <property type="match status" value="1"/>
</dbReference>
<dbReference type="AlphaFoldDB" id="I7MFQ7"/>
<dbReference type="InterPro" id="IPR008271">
    <property type="entry name" value="Ser/Thr_kinase_AS"/>
</dbReference>
<evidence type="ECO:0000313" key="16">
    <source>
        <dbReference type="Proteomes" id="UP000009168"/>
    </source>
</evidence>
<keyword evidence="10" id="KW-0175">Coiled coil</keyword>
<dbReference type="InterPro" id="IPR011993">
    <property type="entry name" value="PH-like_dom_sf"/>
</dbReference>
<feature type="compositionally biased region" description="Acidic residues" evidence="11">
    <location>
        <begin position="120"/>
        <end position="130"/>
    </location>
</feature>
<feature type="domain" description="PH" evidence="12">
    <location>
        <begin position="385"/>
        <end position="487"/>
    </location>
</feature>
<dbReference type="Pfam" id="PF00069">
    <property type="entry name" value="Pkinase"/>
    <property type="match status" value="1"/>
</dbReference>
<dbReference type="PROSITE" id="PS50088">
    <property type="entry name" value="ANK_REPEAT"/>
    <property type="match status" value="1"/>
</dbReference>
<dbReference type="Gene3D" id="1.10.510.10">
    <property type="entry name" value="Transferase(Phosphotransferase) domain 1"/>
    <property type="match status" value="1"/>
</dbReference>
<dbReference type="GO" id="GO:0005524">
    <property type="term" value="F:ATP binding"/>
    <property type="evidence" value="ECO:0007669"/>
    <property type="project" value="UniProtKB-UniRule"/>
</dbReference>
<evidence type="ECO:0000313" key="15">
    <source>
        <dbReference type="EMBL" id="EAR84134.2"/>
    </source>
</evidence>
<dbReference type="PROSITE" id="PS50003">
    <property type="entry name" value="PH_DOMAIN"/>
    <property type="match status" value="1"/>
</dbReference>
<dbReference type="InParanoid" id="I7MFQ7"/>
<evidence type="ECO:0000256" key="2">
    <source>
        <dbReference type="ARBA" id="ARBA00022527"/>
    </source>
</evidence>
<accession>I7MFQ7</accession>
<dbReference type="STRING" id="312017.I7MFQ7"/>
<dbReference type="PROSITE" id="PS50011">
    <property type="entry name" value="PROTEIN_KINASE_DOM"/>
    <property type="match status" value="1"/>
</dbReference>
<feature type="compositionally biased region" description="Polar residues" evidence="11">
    <location>
        <begin position="548"/>
        <end position="598"/>
    </location>
</feature>
<keyword evidence="6 15" id="KW-0418">Kinase</keyword>
<protein>
    <submittedName>
        <fullName evidence="15">Serine/Threonine kinase domain protein</fullName>
    </submittedName>
</protein>
<dbReference type="SMART" id="SM00233">
    <property type="entry name" value="PH"/>
    <property type="match status" value="1"/>
</dbReference>
<feature type="compositionally biased region" description="Polar residues" evidence="11">
    <location>
        <begin position="615"/>
        <end position="631"/>
    </location>
</feature>
<dbReference type="InterPro" id="IPR011009">
    <property type="entry name" value="Kinase-like_dom_sf"/>
</dbReference>
<dbReference type="PANTHER" id="PTHR24351">
    <property type="entry name" value="RIBOSOMAL PROTEIN S6 KINASE"/>
    <property type="match status" value="1"/>
</dbReference>
<evidence type="ECO:0000256" key="9">
    <source>
        <dbReference type="PROSITE-ProRule" id="PRU10141"/>
    </source>
</evidence>
<dbReference type="Gene3D" id="3.30.200.20">
    <property type="entry name" value="Phosphorylase Kinase, domain 1"/>
    <property type="match status" value="1"/>
</dbReference>
<keyword evidence="5 9" id="KW-0547">Nucleotide-binding</keyword>
<dbReference type="FunFam" id="3.30.200.20:FF:000042">
    <property type="entry name" value="Aurora kinase A"/>
    <property type="match status" value="1"/>
</dbReference>
<evidence type="ECO:0000259" key="14">
    <source>
        <dbReference type="PROSITE" id="PS51285"/>
    </source>
</evidence>
<keyword evidence="3" id="KW-0597">Phosphoprotein</keyword>
<name>I7MFQ7_TETTS</name>
<evidence type="ECO:0000259" key="13">
    <source>
        <dbReference type="PROSITE" id="PS50011"/>
    </source>
</evidence>
<dbReference type="GeneID" id="7833913"/>
<comment type="similarity">
    <text evidence="1">Belongs to the protein kinase superfamily. AGC Ser/Thr protein kinase family. RAC subfamily.</text>
</comment>
<dbReference type="InterPro" id="IPR002110">
    <property type="entry name" value="Ankyrin_rpt"/>
</dbReference>
<dbReference type="PROSITE" id="PS51285">
    <property type="entry name" value="AGC_KINASE_CTER"/>
    <property type="match status" value="1"/>
</dbReference>
<dbReference type="FunFam" id="1.10.510.10:FF:000008">
    <property type="entry name" value="Non-specific serine/threonine protein kinase"/>
    <property type="match status" value="1"/>
</dbReference>
<feature type="compositionally biased region" description="Basic and acidic residues" evidence="11">
    <location>
        <begin position="605"/>
        <end position="614"/>
    </location>
</feature>
<dbReference type="PROSITE" id="PS50297">
    <property type="entry name" value="ANK_REP_REGION"/>
    <property type="match status" value="1"/>
</dbReference>
<feature type="region of interest" description="Disordered" evidence="11">
    <location>
        <begin position="120"/>
        <end position="169"/>
    </location>
</feature>
<dbReference type="InterPro" id="IPR000961">
    <property type="entry name" value="AGC-kinase_C"/>
</dbReference>
<dbReference type="SMART" id="SM00248">
    <property type="entry name" value="ANK"/>
    <property type="match status" value="3"/>
</dbReference>
<dbReference type="EMBL" id="GG662432">
    <property type="protein sequence ID" value="EAR84134.2"/>
    <property type="molecule type" value="Genomic_DNA"/>
</dbReference>
<feature type="compositionally biased region" description="Basic and acidic residues" evidence="11">
    <location>
        <begin position="536"/>
        <end position="547"/>
    </location>
</feature>
<keyword evidence="7 9" id="KW-0067">ATP-binding</keyword>
<feature type="region of interest" description="Disordered" evidence="11">
    <location>
        <begin position="536"/>
        <end position="640"/>
    </location>
</feature>
<sequence length="968" mass="111249">MRIIIQYYYDFLRKKTAAIDIEDEESDCSVLLKAISVKIDRQIHDFIATVKKDNISVRIIQGWPLSFYEIKEKQILNVEFKEFESQESKKQGQVLNQRYLMKLGFNKMQDRNLSVIKDYEEEEGDEENEADNSFGRKKSYFQQKDRTSQNKKVGSQYSNSSSSDEESGRTKNIDLKKILENFLEQLIIETQNNRLEEVKKLFNEVSDRLTQEQKDELQKQKLVIINNLGKRGSNPLHVAVYNQFYELTKELVERGANVNVPSNQGWTSVQIAIFKNNIKILKLLLDSQSLDLNYVSSVGTPLTVCCQFSKAQALDLVLKKNPDLSILDQSGKSCFDHCQNEECKNILKSFKQKEAIEEQKQNELKSEIKSNQQNQQPGVFLPPKPPIVTGTLFKIGAFLFNMRERFFVINPDEGTLIRYKNKSHYPLKPLEVIPLKDINLIQTIKKSWFMSSDYTYFEINYPNRQVLACKHEQAAKKWVEYLFSACVYSLYIETRNAFNQIQMQDNTVIELQDSPNQQNILDTVGGNIKEAVKKFENQNKRDTKNKSNENANEQQSISKTQQDSKISTNSKIASKNTNAKPDSSNNLELPSPGSSKMNQGPKIDIPSDARKNDRSQSPSSQDNSTRSTSVSPEDPNVDLGSLQDEKVTFESFQILKVLGAGSFGKVFLAKKKDSGNIYAIKALKKRPLIMKRQLRYAVTEANVLKMCNHPFILGLHYALQTPNYLYLVLDYCSGGDISSHLAYKRRFSEEEALFYIAELVLAIQHIHEKDVVYRDLKPENILIASDGHIKLADFGLSKDNVTDQSKTKSFCGTPAYLSPEMLNNKGATKASDLYGIGAVLYEMLTGDPPYYNDDIPTMYKKIKEGNLTYPSYVSQKARNIINGLLDRNPKTRLGAQDREQLKRDPFFEGIDWEKLYNKQYKPPITEFENSDIEDDFEDASDKKIFHDFDYEQHNHNINRVKQFSFVRK</sequence>
<dbReference type="eggNOG" id="KOG0598">
    <property type="taxonomic scope" value="Eukaryota"/>
</dbReference>
<evidence type="ECO:0000256" key="8">
    <source>
        <dbReference type="PROSITE-ProRule" id="PRU00023"/>
    </source>
</evidence>
<evidence type="ECO:0000256" key="10">
    <source>
        <dbReference type="SAM" id="Coils"/>
    </source>
</evidence>
<keyword evidence="4" id="KW-0808">Transferase</keyword>
<dbReference type="PROSITE" id="PS00107">
    <property type="entry name" value="PROTEIN_KINASE_ATP"/>
    <property type="match status" value="1"/>
</dbReference>
<keyword evidence="2" id="KW-0723">Serine/threonine-protein kinase</keyword>
<reference evidence="16" key="1">
    <citation type="journal article" date="2006" name="PLoS Biol.">
        <title>Macronuclear genome sequence of the ciliate Tetrahymena thermophila, a model eukaryote.</title>
        <authorList>
            <person name="Eisen J.A."/>
            <person name="Coyne R.S."/>
            <person name="Wu M."/>
            <person name="Wu D."/>
            <person name="Thiagarajan M."/>
            <person name="Wortman J.R."/>
            <person name="Badger J.H."/>
            <person name="Ren Q."/>
            <person name="Amedeo P."/>
            <person name="Jones K.M."/>
            <person name="Tallon L.J."/>
            <person name="Delcher A.L."/>
            <person name="Salzberg S.L."/>
            <person name="Silva J.C."/>
            <person name="Haas B.J."/>
            <person name="Majoros W.H."/>
            <person name="Farzad M."/>
            <person name="Carlton J.M."/>
            <person name="Smith R.K. Jr."/>
            <person name="Garg J."/>
            <person name="Pearlman R.E."/>
            <person name="Karrer K.M."/>
            <person name="Sun L."/>
            <person name="Manning G."/>
            <person name="Elde N.C."/>
            <person name="Turkewitz A.P."/>
            <person name="Asai D.J."/>
            <person name="Wilkes D.E."/>
            <person name="Wang Y."/>
            <person name="Cai H."/>
            <person name="Collins K."/>
            <person name="Stewart B.A."/>
            <person name="Lee S.R."/>
            <person name="Wilamowska K."/>
            <person name="Weinberg Z."/>
            <person name="Ruzzo W.L."/>
            <person name="Wloga D."/>
            <person name="Gaertig J."/>
            <person name="Frankel J."/>
            <person name="Tsao C.-C."/>
            <person name="Gorovsky M.A."/>
            <person name="Keeling P.J."/>
            <person name="Waller R.F."/>
            <person name="Patron N.J."/>
            <person name="Cherry J.M."/>
            <person name="Stover N.A."/>
            <person name="Krieger C.J."/>
            <person name="del Toro C."/>
            <person name="Ryder H.F."/>
            <person name="Williamson S.C."/>
            <person name="Barbeau R.A."/>
            <person name="Hamilton E.P."/>
            <person name="Orias E."/>
        </authorList>
    </citation>
    <scope>NUCLEOTIDE SEQUENCE [LARGE SCALE GENOMIC DNA]</scope>
    <source>
        <strain evidence="16">SB210</strain>
    </source>
</reference>
<feature type="domain" description="Protein kinase" evidence="13">
    <location>
        <begin position="652"/>
        <end position="907"/>
    </location>
</feature>
<dbReference type="KEGG" id="tet:TTHERM_00723190"/>
<dbReference type="SUPFAM" id="SSF50729">
    <property type="entry name" value="PH domain-like"/>
    <property type="match status" value="1"/>
</dbReference>
<feature type="coiled-coil region" evidence="10">
    <location>
        <begin position="188"/>
        <end position="215"/>
    </location>
</feature>
<dbReference type="SUPFAM" id="SSF48403">
    <property type="entry name" value="Ankyrin repeat"/>
    <property type="match status" value="1"/>
</dbReference>
<evidence type="ECO:0000256" key="7">
    <source>
        <dbReference type="ARBA" id="ARBA00022840"/>
    </source>
</evidence>
<proteinExistence type="inferred from homology"/>
<evidence type="ECO:0000256" key="3">
    <source>
        <dbReference type="ARBA" id="ARBA00022553"/>
    </source>
</evidence>
<dbReference type="InterPro" id="IPR001849">
    <property type="entry name" value="PH_domain"/>
</dbReference>
<feature type="domain" description="AGC-kinase C-terminal" evidence="14">
    <location>
        <begin position="908"/>
        <end position="968"/>
    </location>
</feature>